<evidence type="ECO:0000256" key="2">
    <source>
        <dbReference type="ARBA" id="ARBA00022804"/>
    </source>
</evidence>
<evidence type="ECO:0000256" key="1">
    <source>
        <dbReference type="ARBA" id="ARBA00022581"/>
    </source>
</evidence>
<organism evidence="6 7">
    <name type="scientific">ssRNA phage SRR6960549_6</name>
    <dbReference type="NCBI Taxonomy" id="2786543"/>
    <lineage>
        <taxon>Viruses</taxon>
        <taxon>Riboviria</taxon>
        <taxon>Orthornavirae</taxon>
        <taxon>Lenarviricota</taxon>
        <taxon>Leviviricetes</taxon>
        <taxon>Timlovirales</taxon>
        <taxon>Steitzviridae</taxon>
        <taxon>Ociwvivirus</taxon>
        <taxon>Ociwvivirus sp. 'luticola'</taxon>
    </lineage>
</organism>
<keyword evidence="4" id="KW-1160">Virus entry into host cell</keyword>
<dbReference type="Pfam" id="PF03863">
    <property type="entry name" value="Phage_mat-A"/>
    <property type="match status" value="1"/>
</dbReference>
<comment type="similarity">
    <text evidence="5">Belongs to the Leviviricetes maturation protein family.</text>
</comment>
<dbReference type="GO" id="GO:0039666">
    <property type="term" value="P:virion attachment to host cell pilus"/>
    <property type="evidence" value="ECO:0007669"/>
    <property type="project" value="UniProtKB-KW"/>
</dbReference>
<keyword evidence="3" id="KW-0946">Virion</keyword>
<evidence type="ECO:0000256" key="3">
    <source>
        <dbReference type="ARBA" id="ARBA00023104"/>
    </source>
</evidence>
<evidence type="ECO:0000313" key="7">
    <source>
        <dbReference type="Proteomes" id="UP000680420"/>
    </source>
</evidence>
<dbReference type="KEGG" id="vg:80400550"/>
<proteinExistence type="inferred from homology"/>
<keyword evidence="2" id="KW-1161">Viral attachment to host cell</keyword>
<dbReference type="InterPro" id="IPR005563">
    <property type="entry name" value="A_protein"/>
</dbReference>
<dbReference type="Proteomes" id="UP000680420">
    <property type="component" value="Segment"/>
</dbReference>
<dbReference type="RefSeq" id="YP_010770960.1">
    <property type="nucleotide sequence ID" value="NC_074444.1"/>
</dbReference>
<dbReference type="EMBL" id="BK013691">
    <property type="protein sequence ID" value="DAD51009.1"/>
    <property type="molecule type" value="Genomic_RNA"/>
</dbReference>
<gene>
    <name evidence="6" type="primary">SRR6960549_6_1</name>
</gene>
<accession>A0A8S5L052</accession>
<keyword evidence="1" id="KW-0945">Host-virus interaction</keyword>
<name>A0A8S5L052_9VIRU</name>
<sequence length="378" mass="42499">MAGRVRITNISNHTGSSYNFLAGSSRDSTRIIQHERISDTSGYVFHEPLEIVHFKASGGIINGKTLSTEFSSFPCDWLDQPYNDMISDPFAPPEDFLYTKLLAKSNPSKEDISLPNFIFELKDLPRMIKEAGELIITNPKFISLARRLRSSVSREVANKWLSYKFGYAPLLSDARSLCKQSDSISKRLNRLKNLQEGSRETVLRKLATTNGTIPGIAVMQSLGGFFLASQITTHKHEYRGYVTWVLNNPGSLPTSPEQLANLASRISFKRELDFEVVWDMIPWSWLIDYFTNIGDITSLTNNRLDVHPENVRLMRQSTVSVSTSKSIDTDAECSPATLTWNTKSRWVPTGIVKPTFYLGALTSSQMGILGALMRSRSR</sequence>
<keyword evidence="3" id="KW-1175">Viral attachment to host cell pilus</keyword>
<dbReference type="GeneID" id="80400550"/>
<evidence type="ECO:0000256" key="4">
    <source>
        <dbReference type="ARBA" id="ARBA00023296"/>
    </source>
</evidence>
<evidence type="ECO:0000256" key="5">
    <source>
        <dbReference type="ARBA" id="ARBA00035110"/>
    </source>
</evidence>
<reference evidence="6" key="1">
    <citation type="submission" date="2020-09" db="EMBL/GenBank/DDBJ databases">
        <title>Leviviricetes taxonomy.</title>
        <authorList>
            <person name="Stockdale S.R."/>
            <person name="Callanan J."/>
            <person name="Adriaenssens E.M."/>
            <person name="Kuhn J.H."/>
            <person name="Rumnieks J."/>
            <person name="Shkoporov A."/>
            <person name="Draper L.A."/>
            <person name="Ross P."/>
            <person name="Hill C."/>
        </authorList>
    </citation>
    <scope>NUCLEOTIDE SEQUENCE</scope>
</reference>
<protein>
    <submittedName>
        <fullName evidence="6">Maturation protein</fullName>
    </submittedName>
</protein>
<evidence type="ECO:0000313" key="6">
    <source>
        <dbReference type="EMBL" id="DAD51009.1"/>
    </source>
</evidence>